<evidence type="ECO:0000256" key="6">
    <source>
        <dbReference type="ARBA" id="ARBA00022801"/>
    </source>
</evidence>
<evidence type="ECO:0000256" key="1">
    <source>
        <dbReference type="ARBA" id="ARBA00001968"/>
    </source>
</evidence>
<feature type="domain" description="DDE Tnp4" evidence="8">
    <location>
        <begin position="209"/>
        <end position="379"/>
    </location>
</feature>
<evidence type="ECO:0000256" key="2">
    <source>
        <dbReference type="ARBA" id="ARBA00004123"/>
    </source>
</evidence>
<dbReference type="GO" id="GO:0005634">
    <property type="term" value="C:nucleus"/>
    <property type="evidence" value="ECO:0007669"/>
    <property type="project" value="UniProtKB-SubCell"/>
</dbReference>
<dbReference type="GO" id="GO:0004518">
    <property type="term" value="F:nuclease activity"/>
    <property type="evidence" value="ECO:0007669"/>
    <property type="project" value="UniProtKB-KW"/>
</dbReference>
<sequence length="447" mass="52403">MSPWDMIFMWFMGERLFELGDLSTLMWEEGDDDILATEYIMLFLFMEAWLEQQTPRTRTRDFWILPRQHTWWDVIHKQVWHMNSEFLNTHMRKRYRMSYESFTRLVVEIGEFMPTSSEWPLARKRMELEKCVSVVVYRFTHNTPLRTLANMYCIGEANVMKYTCIIIEILTNKLKMYSKYIRAHTEEEATEIMWKFEQISGIPQIVGCIDGSHVKLRTKPALKYLPEHYKNRHSDYSVLLQDVSDADLRFWDLCCNMPGSTHDAAHLRQSSVYHSMETKRILAAPTIRMDSESGPQIIPPIILGDSAYPIREWLIKRIHRHFHQGSETENEFDRHMSKAREKIENAFGHLKGRWTILRDCPMRLDLVPRVVLACGVLHNFVICQEEALPLDADAIDEKMNGAYLHSLPGTAADRAKARKGFIKLLTKNSKLIVSNKLLNLAVSELLF</sequence>
<dbReference type="PANTHER" id="PTHR22930:SF287">
    <property type="entry name" value="NUCLEASE HARBI1 ISOFORM X1"/>
    <property type="match status" value="1"/>
</dbReference>
<comment type="cofactor">
    <cofactor evidence="1">
        <name>a divalent metal cation</name>
        <dbReference type="ChEBI" id="CHEBI:60240"/>
    </cofactor>
</comment>
<proteinExistence type="inferred from homology"/>
<comment type="similarity">
    <text evidence="3">Belongs to the HARBI1 family.</text>
</comment>
<evidence type="ECO:0000313" key="9">
    <source>
        <dbReference type="EMBL" id="KAL3675420.1"/>
    </source>
</evidence>
<comment type="caution">
    <text evidence="9">The sequence shown here is derived from an EMBL/GenBank/DDBJ whole genome shotgun (WGS) entry which is preliminary data.</text>
</comment>
<evidence type="ECO:0000256" key="5">
    <source>
        <dbReference type="ARBA" id="ARBA00022723"/>
    </source>
</evidence>
<keyword evidence="7" id="KW-0539">Nucleus</keyword>
<comment type="subcellular location">
    <subcellularLocation>
        <location evidence="2">Nucleus</location>
    </subcellularLocation>
</comment>
<protein>
    <recommendedName>
        <fullName evidence="8">DDE Tnp4 domain-containing protein</fullName>
    </recommendedName>
</protein>
<gene>
    <name evidence="9" type="ORF">R1sor_025368</name>
</gene>
<dbReference type="InterPro" id="IPR027806">
    <property type="entry name" value="HARBI1_dom"/>
</dbReference>
<dbReference type="EMBL" id="JBJQOH010000008">
    <property type="protein sequence ID" value="KAL3675420.1"/>
    <property type="molecule type" value="Genomic_DNA"/>
</dbReference>
<name>A0ABD3G8F7_9MARC</name>
<evidence type="ECO:0000259" key="8">
    <source>
        <dbReference type="Pfam" id="PF13359"/>
    </source>
</evidence>
<dbReference type="AlphaFoldDB" id="A0ABD3G8F7"/>
<reference evidence="9 10" key="1">
    <citation type="submission" date="2024-09" db="EMBL/GenBank/DDBJ databases">
        <title>Chromosome-scale assembly of Riccia sorocarpa.</title>
        <authorList>
            <person name="Paukszto L."/>
        </authorList>
    </citation>
    <scope>NUCLEOTIDE SEQUENCE [LARGE SCALE GENOMIC DNA]</scope>
    <source>
        <strain evidence="9">LP-2024</strain>
        <tissue evidence="9">Aerial parts of the thallus</tissue>
    </source>
</reference>
<dbReference type="PANTHER" id="PTHR22930">
    <property type="match status" value="1"/>
</dbReference>
<keyword evidence="6" id="KW-0378">Hydrolase</keyword>
<evidence type="ECO:0000256" key="4">
    <source>
        <dbReference type="ARBA" id="ARBA00022722"/>
    </source>
</evidence>
<dbReference type="Pfam" id="PF13359">
    <property type="entry name" value="DDE_Tnp_4"/>
    <property type="match status" value="1"/>
</dbReference>
<dbReference type="InterPro" id="IPR045249">
    <property type="entry name" value="HARBI1-like"/>
</dbReference>
<dbReference type="GO" id="GO:0046872">
    <property type="term" value="F:metal ion binding"/>
    <property type="evidence" value="ECO:0007669"/>
    <property type="project" value="UniProtKB-KW"/>
</dbReference>
<evidence type="ECO:0000313" key="10">
    <source>
        <dbReference type="Proteomes" id="UP001633002"/>
    </source>
</evidence>
<keyword evidence="5" id="KW-0479">Metal-binding</keyword>
<dbReference type="GO" id="GO:0016787">
    <property type="term" value="F:hydrolase activity"/>
    <property type="evidence" value="ECO:0007669"/>
    <property type="project" value="UniProtKB-KW"/>
</dbReference>
<accession>A0ABD3G8F7</accession>
<keyword evidence="10" id="KW-1185">Reference proteome</keyword>
<evidence type="ECO:0000256" key="3">
    <source>
        <dbReference type="ARBA" id="ARBA00006958"/>
    </source>
</evidence>
<keyword evidence="4" id="KW-0540">Nuclease</keyword>
<organism evidence="9 10">
    <name type="scientific">Riccia sorocarpa</name>
    <dbReference type="NCBI Taxonomy" id="122646"/>
    <lineage>
        <taxon>Eukaryota</taxon>
        <taxon>Viridiplantae</taxon>
        <taxon>Streptophyta</taxon>
        <taxon>Embryophyta</taxon>
        <taxon>Marchantiophyta</taxon>
        <taxon>Marchantiopsida</taxon>
        <taxon>Marchantiidae</taxon>
        <taxon>Marchantiales</taxon>
        <taxon>Ricciaceae</taxon>
        <taxon>Riccia</taxon>
    </lineage>
</organism>
<dbReference type="Proteomes" id="UP001633002">
    <property type="component" value="Unassembled WGS sequence"/>
</dbReference>
<evidence type="ECO:0000256" key="7">
    <source>
        <dbReference type="ARBA" id="ARBA00023242"/>
    </source>
</evidence>